<organism evidence="1 2">
    <name type="scientific">Aspergillus melleus</name>
    <dbReference type="NCBI Taxonomy" id="138277"/>
    <lineage>
        <taxon>Eukaryota</taxon>
        <taxon>Fungi</taxon>
        <taxon>Dikarya</taxon>
        <taxon>Ascomycota</taxon>
        <taxon>Pezizomycotina</taxon>
        <taxon>Eurotiomycetes</taxon>
        <taxon>Eurotiomycetidae</taxon>
        <taxon>Eurotiales</taxon>
        <taxon>Aspergillaceae</taxon>
        <taxon>Aspergillus</taxon>
        <taxon>Aspergillus subgen. Circumdati</taxon>
    </lineage>
</organism>
<keyword evidence="2" id="KW-1185">Reference proteome</keyword>
<gene>
    <name evidence="1" type="ORF">N8T08_000737</name>
</gene>
<proteinExistence type="predicted"/>
<evidence type="ECO:0000313" key="2">
    <source>
        <dbReference type="Proteomes" id="UP001177260"/>
    </source>
</evidence>
<sequence length="276" mass="29928">MFWSIRLCGLLLSSTVATLACANKIDYTSGCSVQIAEREARVEMYECRCGMSEFLSLPHANITTPDEAKHCSDYKLIDARGTSEPQGISTMFYPMIQSILANVSDGASLPVEYPAGPDQNTASGEMFVIDIINQGIRDCPEQTYALFGYSQGATLVLRTLEQLSNEALDAVKSIILVGNPYRIPGKISNVNATAQYEANTSVGMFVTMASSNDTIPQLSSRMDKSGKVLDFCLDGDNVCSYNPACSCQIPAGHLSYGLVDTIQENGFQHVISRIRG</sequence>
<reference evidence="1 2" key="1">
    <citation type="journal article" date="2023" name="ACS Omega">
        <title>Identification of the Neoaspergillic Acid Biosynthesis Gene Cluster by Establishing an In Vitro CRISPR-Ribonucleoprotein Genetic System in Aspergillus melleus.</title>
        <authorList>
            <person name="Yuan B."/>
            <person name="Grau M.F."/>
            <person name="Murata R.M."/>
            <person name="Torok T."/>
            <person name="Venkateswaran K."/>
            <person name="Stajich J.E."/>
            <person name="Wang C.C.C."/>
        </authorList>
    </citation>
    <scope>NUCLEOTIDE SEQUENCE [LARGE SCALE GENOMIC DNA]</scope>
    <source>
        <strain evidence="1 2">IMV 1140</strain>
    </source>
</reference>
<dbReference type="Proteomes" id="UP001177260">
    <property type="component" value="Unassembled WGS sequence"/>
</dbReference>
<comment type="caution">
    <text evidence="1">The sequence shown here is derived from an EMBL/GenBank/DDBJ whole genome shotgun (WGS) entry which is preliminary data.</text>
</comment>
<accession>A0ACC3AP75</accession>
<name>A0ACC3AP75_9EURO</name>
<dbReference type="EMBL" id="JAOPJF010000107">
    <property type="protein sequence ID" value="KAK1139458.1"/>
    <property type="molecule type" value="Genomic_DNA"/>
</dbReference>
<protein>
    <submittedName>
        <fullName evidence="1">Uncharacterized protein</fullName>
    </submittedName>
</protein>
<evidence type="ECO:0000313" key="1">
    <source>
        <dbReference type="EMBL" id="KAK1139458.1"/>
    </source>
</evidence>